<proteinExistence type="predicted"/>
<name>A0A7S6UI20_9GAMM</name>
<dbReference type="PANTHER" id="PTHR38109">
    <property type="entry name" value="PROTEIN YCGL"/>
    <property type="match status" value="1"/>
</dbReference>
<evidence type="ECO:0000313" key="4">
    <source>
        <dbReference type="Proteomes" id="UP000594059"/>
    </source>
</evidence>
<sequence>MHAYVYKSLRKEGAYVFLATRDDFECLSESVHKALQPFALVLEVTLDGARQLARGNADEVRSDLATRGFHVQMPPPVSQDPLTSDWGTDA</sequence>
<keyword evidence="4" id="KW-1185">Reference proteome</keyword>
<dbReference type="AlphaFoldDB" id="A0A7S6UI20"/>
<feature type="region of interest" description="Disordered" evidence="1">
    <location>
        <begin position="68"/>
        <end position="90"/>
    </location>
</feature>
<dbReference type="PANTHER" id="PTHR38109:SF1">
    <property type="entry name" value="PROTEIN YCGL"/>
    <property type="match status" value="1"/>
</dbReference>
<reference evidence="3 4" key="1">
    <citation type="submission" date="2020-10" db="EMBL/GenBank/DDBJ databases">
        <title>complete genome sequencing of Lysobacter sp. H21R20.</title>
        <authorList>
            <person name="Bae J.-W."/>
            <person name="Lee S.-Y."/>
        </authorList>
    </citation>
    <scope>NUCLEOTIDE SEQUENCE [LARGE SCALE GENOMIC DNA]</scope>
    <source>
        <strain evidence="3 4">H21R20</strain>
    </source>
</reference>
<evidence type="ECO:0000256" key="1">
    <source>
        <dbReference type="SAM" id="MobiDB-lite"/>
    </source>
</evidence>
<organism evidence="3 4">
    <name type="scientific">Novilysobacter ciconiae</name>
    <dbReference type="NCBI Taxonomy" id="2781022"/>
    <lineage>
        <taxon>Bacteria</taxon>
        <taxon>Pseudomonadati</taxon>
        <taxon>Pseudomonadota</taxon>
        <taxon>Gammaproteobacteria</taxon>
        <taxon>Lysobacterales</taxon>
        <taxon>Lysobacteraceae</taxon>
        <taxon>Novilysobacter</taxon>
    </lineage>
</organism>
<dbReference type="Gene3D" id="3.10.510.20">
    <property type="entry name" value="YcgL domain"/>
    <property type="match status" value="1"/>
</dbReference>
<dbReference type="InterPro" id="IPR038068">
    <property type="entry name" value="YcgL-like_sf"/>
</dbReference>
<feature type="compositionally biased region" description="Polar residues" evidence="1">
    <location>
        <begin position="80"/>
        <end position="90"/>
    </location>
</feature>
<dbReference type="EMBL" id="CP063656">
    <property type="protein sequence ID" value="QOW20708.1"/>
    <property type="molecule type" value="Genomic_DNA"/>
</dbReference>
<dbReference type="PROSITE" id="PS51648">
    <property type="entry name" value="YCGL"/>
    <property type="match status" value="1"/>
</dbReference>
<dbReference type="KEGG" id="lcic:INQ41_01320"/>
<accession>A0A7S6UI20</accession>
<dbReference type="InterPro" id="IPR027354">
    <property type="entry name" value="YcgL_dom"/>
</dbReference>
<protein>
    <submittedName>
        <fullName evidence="3">YcgL domain-containing protein</fullName>
    </submittedName>
</protein>
<dbReference type="Proteomes" id="UP000594059">
    <property type="component" value="Chromosome"/>
</dbReference>
<gene>
    <name evidence="3" type="ORF">INQ41_01320</name>
</gene>
<evidence type="ECO:0000313" key="3">
    <source>
        <dbReference type="EMBL" id="QOW20708.1"/>
    </source>
</evidence>
<dbReference type="Pfam" id="PF05166">
    <property type="entry name" value="YcgL"/>
    <property type="match status" value="1"/>
</dbReference>
<feature type="domain" description="YcgL" evidence="2">
    <location>
        <begin position="1"/>
        <end position="85"/>
    </location>
</feature>
<evidence type="ECO:0000259" key="2">
    <source>
        <dbReference type="PROSITE" id="PS51648"/>
    </source>
</evidence>
<dbReference type="SUPFAM" id="SSF160191">
    <property type="entry name" value="YcgL-like"/>
    <property type="match status" value="1"/>
</dbReference>